<protein>
    <recommendedName>
        <fullName evidence="2">RNA polymerase subunit H/Rpb5 C-terminal domain-containing protein</fullName>
    </recommendedName>
</protein>
<dbReference type="PIRSF" id="PIRSF000747">
    <property type="entry name" value="RPB5"/>
    <property type="match status" value="1"/>
</dbReference>
<dbReference type="InterPro" id="IPR035913">
    <property type="entry name" value="RPB5-like_sf"/>
</dbReference>
<dbReference type="AlphaFoldDB" id="A0A6C0HUA1"/>
<sequence>MASSQSILSLFNSRKNIIELLGELNFNIEDYESFSINEIDAMNKNAQMDMLIYHKTETKKVYIKYVPFVRQNNLEVIVDDLFCSETVLDRENDILILISDDEPNEMILSKIQYLYDHDNIFVIIHNIKRLQFNIRKHVLTPSVRILSDEQELQLMQQYKLRDKTQLPEISRFDPLALAICMKPQQICEIKRSSTTALETLYYRVCV</sequence>
<dbReference type="InterPro" id="IPR000783">
    <property type="entry name" value="RNA_pol_subH/Rpb5_C"/>
</dbReference>
<proteinExistence type="predicted"/>
<organism evidence="3">
    <name type="scientific">viral metagenome</name>
    <dbReference type="NCBI Taxonomy" id="1070528"/>
    <lineage>
        <taxon>unclassified sequences</taxon>
        <taxon>metagenomes</taxon>
        <taxon>organismal metagenomes</taxon>
    </lineage>
</organism>
<dbReference type="SUPFAM" id="SSF55287">
    <property type="entry name" value="RPB5-like RNA polymerase subunit"/>
    <property type="match status" value="1"/>
</dbReference>
<dbReference type="GO" id="GO:0042797">
    <property type="term" value="P:tRNA transcription by RNA polymerase III"/>
    <property type="evidence" value="ECO:0007669"/>
    <property type="project" value="TreeGrafter"/>
</dbReference>
<dbReference type="GO" id="GO:0006366">
    <property type="term" value="P:transcription by RNA polymerase II"/>
    <property type="evidence" value="ECO:0007669"/>
    <property type="project" value="TreeGrafter"/>
</dbReference>
<dbReference type="GO" id="GO:0005666">
    <property type="term" value="C:RNA polymerase III complex"/>
    <property type="evidence" value="ECO:0007669"/>
    <property type="project" value="TreeGrafter"/>
</dbReference>
<dbReference type="PANTHER" id="PTHR10535">
    <property type="entry name" value="DNA-DIRECTED RNA POLYMERASES I, II, AND III SUBUNIT RPABC1"/>
    <property type="match status" value="1"/>
</dbReference>
<dbReference type="GO" id="GO:0006362">
    <property type="term" value="P:transcription elongation by RNA polymerase I"/>
    <property type="evidence" value="ECO:0007669"/>
    <property type="project" value="TreeGrafter"/>
</dbReference>
<dbReference type="GO" id="GO:0003677">
    <property type="term" value="F:DNA binding"/>
    <property type="evidence" value="ECO:0007669"/>
    <property type="project" value="InterPro"/>
</dbReference>
<dbReference type="GO" id="GO:0005736">
    <property type="term" value="C:RNA polymerase I complex"/>
    <property type="evidence" value="ECO:0007669"/>
    <property type="project" value="TreeGrafter"/>
</dbReference>
<evidence type="ECO:0000259" key="2">
    <source>
        <dbReference type="Pfam" id="PF01191"/>
    </source>
</evidence>
<dbReference type="EMBL" id="MN740015">
    <property type="protein sequence ID" value="QHT84102.1"/>
    <property type="molecule type" value="Genomic_DNA"/>
</dbReference>
<accession>A0A6C0HUA1</accession>
<dbReference type="Pfam" id="PF01191">
    <property type="entry name" value="RNA_pol_Rpb5_C"/>
    <property type="match status" value="1"/>
</dbReference>
<dbReference type="Gene3D" id="3.90.940.20">
    <property type="entry name" value="RPB5-like RNA polymerase subunit"/>
    <property type="match status" value="1"/>
</dbReference>
<keyword evidence="1" id="KW-0804">Transcription</keyword>
<dbReference type="PANTHER" id="PTHR10535:SF0">
    <property type="entry name" value="DNA-DIRECTED RNA POLYMERASES I, II, AND III SUBUNIT RPABC1"/>
    <property type="match status" value="1"/>
</dbReference>
<evidence type="ECO:0000313" key="3">
    <source>
        <dbReference type="EMBL" id="QHT84102.1"/>
    </source>
</evidence>
<dbReference type="GO" id="GO:0005665">
    <property type="term" value="C:RNA polymerase II, core complex"/>
    <property type="evidence" value="ECO:0007669"/>
    <property type="project" value="TreeGrafter"/>
</dbReference>
<reference evidence="3" key="1">
    <citation type="journal article" date="2020" name="Nature">
        <title>Giant virus diversity and host interactions through global metagenomics.</title>
        <authorList>
            <person name="Schulz F."/>
            <person name="Roux S."/>
            <person name="Paez-Espino D."/>
            <person name="Jungbluth S."/>
            <person name="Walsh D.A."/>
            <person name="Denef V.J."/>
            <person name="McMahon K.D."/>
            <person name="Konstantinidis K.T."/>
            <person name="Eloe-Fadrosh E.A."/>
            <person name="Kyrpides N.C."/>
            <person name="Woyke T."/>
        </authorList>
    </citation>
    <scope>NUCLEOTIDE SEQUENCE</scope>
    <source>
        <strain evidence="3">GVMAG-M-3300023184-16</strain>
    </source>
</reference>
<name>A0A6C0HUA1_9ZZZZ</name>
<feature type="domain" description="RNA polymerase subunit H/Rpb5 C-terminal" evidence="2">
    <location>
        <begin position="132"/>
        <end position="205"/>
    </location>
</feature>
<dbReference type="GO" id="GO:0003899">
    <property type="term" value="F:DNA-directed RNA polymerase activity"/>
    <property type="evidence" value="ECO:0007669"/>
    <property type="project" value="InterPro"/>
</dbReference>
<evidence type="ECO:0000256" key="1">
    <source>
        <dbReference type="ARBA" id="ARBA00023163"/>
    </source>
</evidence>
<dbReference type="InterPro" id="IPR014381">
    <property type="entry name" value="Arch_Rpo5/euc_Rpb5"/>
</dbReference>